<dbReference type="PANTHER" id="PTHR43283:SF7">
    <property type="entry name" value="BETA-LACTAMASE-RELATED DOMAIN-CONTAINING PROTEIN"/>
    <property type="match status" value="1"/>
</dbReference>
<dbReference type="SUPFAM" id="SSF56601">
    <property type="entry name" value="beta-lactamase/transpeptidase-like"/>
    <property type="match status" value="1"/>
</dbReference>
<accession>A0AAE9LA80</accession>
<name>A0AAE9LA80_PAEPO</name>
<sequence length="323" mass="37058">MKSLELNPLIHVLNELETRSCLIEQQGNMIMNYYREPQIANELYKINSCTKSVISVLVSIAMDQQRGPKPETPILEFFPQLATDSDSRKRDITIEHLLTMSAGFNWTEFGGQNSFPTMSKTSDWVQFVLSQPLSDVPGTRMEYSSGCSQLLTTILRNVSGQTVAEFAEQQLFQPLGIESYHWETDPQGTHTGGFGLHLRPMDMLKFGRLYLNEGGWEGRQIIQTETVRYSTRPFLPAAKPQKAFYGWHWWTSSFSDETETGNEREYFYALGFGGQYIVVVPSYDMVVVVTADKFKKKRAPVDIFRQYIVPLLLQQNGRNRYRS</sequence>
<dbReference type="InterPro" id="IPR001466">
    <property type="entry name" value="Beta-lactam-related"/>
</dbReference>
<dbReference type="Proteomes" id="UP001055784">
    <property type="component" value="Chromosome"/>
</dbReference>
<reference evidence="2" key="1">
    <citation type="submission" date="2022-11" db="EMBL/GenBank/DDBJ databases">
        <authorList>
            <person name="Vasilchenko N.G."/>
            <person name="Prazdnova E.V."/>
            <person name="Gorovtsov A.V."/>
            <person name="Chistyakov V.A."/>
            <person name="Pak M.L."/>
        </authorList>
    </citation>
    <scope>NUCLEOTIDE SEQUENCE</scope>
    <source>
        <strain evidence="2">R 4.5</strain>
    </source>
</reference>
<evidence type="ECO:0000313" key="3">
    <source>
        <dbReference type="Proteomes" id="UP001055784"/>
    </source>
</evidence>
<dbReference type="EMBL" id="CP097770">
    <property type="protein sequence ID" value="URJ52472.1"/>
    <property type="molecule type" value="Genomic_DNA"/>
</dbReference>
<dbReference type="GO" id="GO:0016787">
    <property type="term" value="F:hydrolase activity"/>
    <property type="evidence" value="ECO:0007669"/>
    <property type="project" value="UniProtKB-KW"/>
</dbReference>
<proteinExistence type="predicted"/>
<organism evidence="2 3">
    <name type="scientific">Paenibacillus polymyxa</name>
    <name type="common">Bacillus polymyxa</name>
    <dbReference type="NCBI Taxonomy" id="1406"/>
    <lineage>
        <taxon>Bacteria</taxon>
        <taxon>Bacillati</taxon>
        <taxon>Bacillota</taxon>
        <taxon>Bacilli</taxon>
        <taxon>Bacillales</taxon>
        <taxon>Paenibacillaceae</taxon>
        <taxon>Paenibacillus</taxon>
    </lineage>
</organism>
<protein>
    <submittedName>
        <fullName evidence="2">Serine hydrolase</fullName>
    </submittedName>
</protein>
<dbReference type="PANTHER" id="PTHR43283">
    <property type="entry name" value="BETA-LACTAMASE-RELATED"/>
    <property type="match status" value="1"/>
</dbReference>
<gene>
    <name evidence="2" type="ORF">MF626_001984</name>
</gene>
<dbReference type="InterPro" id="IPR012338">
    <property type="entry name" value="Beta-lactam/transpept-like"/>
</dbReference>
<dbReference type="Gene3D" id="3.40.710.10">
    <property type="entry name" value="DD-peptidase/beta-lactamase superfamily"/>
    <property type="match status" value="1"/>
</dbReference>
<dbReference type="InterPro" id="IPR050789">
    <property type="entry name" value="Diverse_Enzym_Activities"/>
</dbReference>
<dbReference type="RefSeq" id="WP_250261756.1">
    <property type="nucleotide sequence ID" value="NZ_CP097770.1"/>
</dbReference>
<evidence type="ECO:0000259" key="1">
    <source>
        <dbReference type="Pfam" id="PF00144"/>
    </source>
</evidence>
<feature type="domain" description="Beta-lactamase-related" evidence="1">
    <location>
        <begin position="40"/>
        <end position="300"/>
    </location>
</feature>
<dbReference type="AlphaFoldDB" id="A0AAE9LA80"/>
<dbReference type="Pfam" id="PF00144">
    <property type="entry name" value="Beta-lactamase"/>
    <property type="match status" value="1"/>
</dbReference>
<evidence type="ECO:0000313" key="2">
    <source>
        <dbReference type="EMBL" id="URJ52472.1"/>
    </source>
</evidence>
<keyword evidence="2" id="KW-0378">Hydrolase</keyword>